<dbReference type="RefSeq" id="WP_073029519.1">
    <property type="nucleotide sequence ID" value="NZ_FQXJ01000006.1"/>
</dbReference>
<name>A0A1M5XDA8_9FIRM</name>
<evidence type="ECO:0000313" key="3">
    <source>
        <dbReference type="Proteomes" id="UP000183954"/>
    </source>
</evidence>
<gene>
    <name evidence="2" type="ORF">SAMN02746098_01920</name>
</gene>
<dbReference type="EMBL" id="FQXJ01000006">
    <property type="protein sequence ID" value="SHH97183.1"/>
    <property type="molecule type" value="Genomic_DNA"/>
</dbReference>
<protein>
    <submittedName>
        <fullName evidence="2">Uncharacterized protein</fullName>
    </submittedName>
</protein>
<organism evidence="2 3">
    <name type="scientific">Desulfosporosinus lacus DSM 15449</name>
    <dbReference type="NCBI Taxonomy" id="1121420"/>
    <lineage>
        <taxon>Bacteria</taxon>
        <taxon>Bacillati</taxon>
        <taxon>Bacillota</taxon>
        <taxon>Clostridia</taxon>
        <taxon>Eubacteriales</taxon>
        <taxon>Desulfitobacteriaceae</taxon>
        <taxon>Desulfosporosinus</taxon>
    </lineage>
</organism>
<reference evidence="3" key="1">
    <citation type="submission" date="2016-11" db="EMBL/GenBank/DDBJ databases">
        <authorList>
            <person name="Varghese N."/>
            <person name="Submissions S."/>
        </authorList>
    </citation>
    <scope>NUCLEOTIDE SEQUENCE [LARGE SCALE GENOMIC DNA]</scope>
    <source>
        <strain evidence="3">DSM 15449</strain>
    </source>
</reference>
<evidence type="ECO:0000313" key="2">
    <source>
        <dbReference type="EMBL" id="SHH97183.1"/>
    </source>
</evidence>
<dbReference type="AlphaFoldDB" id="A0A1M5XDA8"/>
<evidence type="ECO:0000256" key="1">
    <source>
        <dbReference type="SAM" id="MobiDB-lite"/>
    </source>
</evidence>
<proteinExistence type="predicted"/>
<dbReference type="OrthoDB" id="1798288at2"/>
<feature type="region of interest" description="Disordered" evidence="1">
    <location>
        <begin position="79"/>
        <end position="98"/>
    </location>
</feature>
<keyword evidence="3" id="KW-1185">Reference proteome</keyword>
<sequence>MDLTEWVKIQTLYDSEKQASRIATIVATTEARLANQQQGPQYEVETRVEQVEHKWQVFWRKLFIGNKTGCGGGCESCNTPTAPRKNKAKVIPFRRPSV</sequence>
<dbReference type="Proteomes" id="UP000183954">
    <property type="component" value="Unassembled WGS sequence"/>
</dbReference>
<accession>A0A1M5XDA8</accession>